<accession>A0A8S1T5Q6</accession>
<keyword evidence="3" id="KW-1185">Reference proteome</keyword>
<reference evidence="2" key="1">
    <citation type="submission" date="2021-01" db="EMBL/GenBank/DDBJ databases">
        <authorList>
            <consortium name="Genoscope - CEA"/>
            <person name="William W."/>
        </authorList>
    </citation>
    <scope>NUCLEOTIDE SEQUENCE</scope>
</reference>
<dbReference type="EMBL" id="CAJJDP010000018">
    <property type="protein sequence ID" value="CAD8146274.1"/>
    <property type="molecule type" value="Genomic_DNA"/>
</dbReference>
<dbReference type="OMA" id="NKFTIRT"/>
<protein>
    <submittedName>
        <fullName evidence="2">Uncharacterized protein</fullName>
    </submittedName>
</protein>
<gene>
    <name evidence="2" type="ORF">POCTA_138.1.T0180218</name>
</gene>
<evidence type="ECO:0000313" key="3">
    <source>
        <dbReference type="Proteomes" id="UP000683925"/>
    </source>
</evidence>
<feature type="compositionally biased region" description="Low complexity" evidence="1">
    <location>
        <begin position="412"/>
        <end position="423"/>
    </location>
</feature>
<feature type="compositionally biased region" description="Basic residues" evidence="1">
    <location>
        <begin position="355"/>
        <end position="365"/>
    </location>
</feature>
<name>A0A8S1T5Q6_PAROT</name>
<feature type="compositionally biased region" description="Low complexity" evidence="1">
    <location>
        <begin position="381"/>
        <end position="396"/>
    </location>
</feature>
<evidence type="ECO:0000256" key="1">
    <source>
        <dbReference type="SAM" id="MobiDB-lite"/>
    </source>
</evidence>
<feature type="compositionally biased region" description="Polar residues" evidence="1">
    <location>
        <begin position="428"/>
        <end position="445"/>
    </location>
</feature>
<feature type="region of interest" description="Disordered" evidence="1">
    <location>
        <begin position="787"/>
        <end position="811"/>
    </location>
</feature>
<feature type="compositionally biased region" description="Polar residues" evidence="1">
    <location>
        <begin position="533"/>
        <end position="548"/>
    </location>
</feature>
<dbReference type="AlphaFoldDB" id="A0A8S1T5Q6"/>
<feature type="compositionally biased region" description="Basic and acidic residues" evidence="1">
    <location>
        <begin position="798"/>
        <end position="811"/>
    </location>
</feature>
<proteinExistence type="predicted"/>
<comment type="caution">
    <text evidence="2">The sequence shown here is derived from an EMBL/GenBank/DDBJ whole genome shotgun (WGS) entry which is preliminary data.</text>
</comment>
<dbReference type="OrthoDB" id="308602at2759"/>
<evidence type="ECO:0000313" key="2">
    <source>
        <dbReference type="EMBL" id="CAD8146274.1"/>
    </source>
</evidence>
<feature type="region of interest" description="Disordered" evidence="1">
    <location>
        <begin position="412"/>
        <end position="474"/>
    </location>
</feature>
<feature type="compositionally biased region" description="Basic residues" evidence="1">
    <location>
        <begin position="446"/>
        <end position="463"/>
    </location>
</feature>
<sequence length="811" mass="95799">MYECNQSYNKYIQYESTIQRGILENQSLSISQIAFTQCYRQSIFQVQGELQFSLSQEMVTSRTQRNLVKPKLQAVSHKKEDSKNFYHHSTIYNVNEFKELSKPQDYNEPNQTKYNQMQTKMMVADFKKKVDAILQKNIYKTNLSSKIPSSLYELESFQSTNNEEQLNKSLCSNKFTIRTEYKSMKATEILVISNNRVVSRQIITSELIQQRLLKQMENFLKDDRYNYDLKMQIMIDQYEDIVNRIRQKAYTIRIPQNYQIQLSDYNEFYQKTEEAQIPFINDKFELLADQIIQEIQQSRPATPILQKQINEEEQQEEHFQQIDEIVKTEPVYFKEEVTPQKIDFKNEQVPDRKLPQRRAKPRKKQQQQQQQKQNESVSETSNPQSQQSSQSELQDISSIQQFHKKNEIRNNQQVHQTAQIQQQHFETDNQQQYESTQNQHYVQNTNKKHATHEKHKGKVHSRKLTGDTGVQRQVPKYLDVPREELLETLSEKSHEETFQFEDIQTKKQESFKQEDSTIKLAENQDNEVKDVKNSLQETNQQAQPQNKQLHGPEQRDAVDIWDNTNPAAIKVNPKAQQILQENKQIEQKQNEDVNANQNKQCANNVLQNLRKPSMNVEQSQTQQEVVNNKPLKSYKDLDKQRNIEIPQTYDLPKIDLGLQKIEIQKQEEPKSIRAKQEIVETKEQTDDSKDDILQIINEKMKIFEQKDQEKCLDIFDILLASDSVYNVDIEKDKVSKSYKKQVSNLSFVFQQLGEEEVFSHQVIWRHELQEVMPKLEHLNKHIVVMDQSDDQTGANSKGIEELNDKSENQLM</sequence>
<feature type="region of interest" description="Disordered" evidence="1">
    <location>
        <begin position="338"/>
        <end position="396"/>
    </location>
</feature>
<feature type="region of interest" description="Disordered" evidence="1">
    <location>
        <begin position="508"/>
        <end position="553"/>
    </location>
</feature>
<feature type="compositionally biased region" description="Basic and acidic residues" evidence="1">
    <location>
        <begin position="508"/>
        <end position="517"/>
    </location>
</feature>
<dbReference type="Proteomes" id="UP000683925">
    <property type="component" value="Unassembled WGS sequence"/>
</dbReference>
<feature type="compositionally biased region" description="Basic and acidic residues" evidence="1">
    <location>
        <begin position="338"/>
        <end position="354"/>
    </location>
</feature>
<organism evidence="2 3">
    <name type="scientific">Paramecium octaurelia</name>
    <dbReference type="NCBI Taxonomy" id="43137"/>
    <lineage>
        <taxon>Eukaryota</taxon>
        <taxon>Sar</taxon>
        <taxon>Alveolata</taxon>
        <taxon>Ciliophora</taxon>
        <taxon>Intramacronucleata</taxon>
        <taxon>Oligohymenophorea</taxon>
        <taxon>Peniculida</taxon>
        <taxon>Parameciidae</taxon>
        <taxon>Paramecium</taxon>
    </lineage>
</organism>